<feature type="compositionally biased region" description="Basic and acidic residues" evidence="1">
    <location>
        <begin position="445"/>
        <end position="457"/>
    </location>
</feature>
<sequence>MAEKRRSSRFRLPTWLQPRPQPTSAERPTRRPGVALPIAPPSPPAQTSPESQPSPPSTERIRSRVTPKPVSPPSRASAQPQDASQDTSPSREAAESQSAAQPPSPSRAPPQLQAETQQPSKADPQTQSPPPNLASPPSVQTSSLPPPSPSLTATKALAVTQPPVPSENLQPMTRPLPFPPSTKPISSPPSRASAQPQDASQDTSPSCEAAESQSAAQPPSPSRPPPQLQAETQQQSKADPQTQSPPPNLASPPSVQTSSLPPPSPSLTATKAQSAPGQAVTQPPLPSENLQPMTRPLPFPPSTEPISSVSEQEPKPARSEPESQELQPKAETASENVLNAQNQTQSQMTFQPNKIPAEHSEASVRVKEPPQTSTTAEDLPVLTQKSDSSSVSSETKSLPESDGHPGQDIEGKEILQKDGSKEKITGVTEILSAAPSSEVATQQKQLEKEEITSKKETTSNSSSDGKEDQTVILNLRDKATVSESRHEPNISNWEKAPLQKEIRDDISKFLHGMATHQQKLPLGERPAVVVTLAGENRGASMQLGSESAKREETVHIHRGYKINPDESGTDGEMISEGRGSQDSKTGEDEESKAYINSNVQGVNNSIMFNSSIKERDPGVQLALTHDLTEPFKSNSTRSMESPETRKAGVIVTTAQKLTYEPTVRRRCLRGLFLEPSDSDPNNTEKPRRHGCRYACKGKSKDNETDVLTN</sequence>
<dbReference type="PRINTS" id="PR01217">
    <property type="entry name" value="PRICHEXTENSN"/>
</dbReference>
<keyword evidence="3" id="KW-1185">Reference proteome</keyword>
<feature type="compositionally biased region" description="Polar residues" evidence="1">
    <location>
        <begin position="74"/>
        <end position="87"/>
    </location>
</feature>
<feature type="compositionally biased region" description="Polar residues" evidence="1">
    <location>
        <begin position="267"/>
        <end position="281"/>
    </location>
</feature>
<gene>
    <name evidence="2" type="ORF">RHSIM_Rhsim06G0031900</name>
</gene>
<feature type="compositionally biased region" description="Basic and acidic residues" evidence="1">
    <location>
        <begin position="397"/>
        <end position="424"/>
    </location>
</feature>
<evidence type="ECO:0000256" key="1">
    <source>
        <dbReference type="SAM" id="MobiDB-lite"/>
    </source>
</evidence>
<accession>A0A834LLD3</accession>
<reference evidence="2" key="1">
    <citation type="submission" date="2019-11" db="EMBL/GenBank/DDBJ databases">
        <authorList>
            <person name="Liu Y."/>
            <person name="Hou J."/>
            <person name="Li T.-Q."/>
            <person name="Guan C.-H."/>
            <person name="Wu X."/>
            <person name="Wu H.-Z."/>
            <person name="Ling F."/>
            <person name="Zhang R."/>
            <person name="Shi X.-G."/>
            <person name="Ren J.-P."/>
            <person name="Chen E.-F."/>
            <person name="Sun J.-M."/>
        </authorList>
    </citation>
    <scope>NUCLEOTIDE SEQUENCE</scope>
    <source>
        <strain evidence="2">Adult_tree_wgs_1</strain>
        <tissue evidence="2">Leaves</tissue>
    </source>
</reference>
<feature type="compositionally biased region" description="Low complexity" evidence="1">
    <location>
        <begin position="381"/>
        <end position="396"/>
    </location>
</feature>
<feature type="region of interest" description="Disordered" evidence="1">
    <location>
        <begin position="561"/>
        <end position="590"/>
    </location>
</feature>
<feature type="compositionally biased region" description="Low complexity" evidence="1">
    <location>
        <begin position="88"/>
        <end position="101"/>
    </location>
</feature>
<evidence type="ECO:0000313" key="2">
    <source>
        <dbReference type="EMBL" id="KAF7141494.1"/>
    </source>
</evidence>
<feature type="compositionally biased region" description="Low complexity" evidence="1">
    <location>
        <begin position="183"/>
        <end position="217"/>
    </location>
</feature>
<dbReference type="Proteomes" id="UP000626092">
    <property type="component" value="Unassembled WGS sequence"/>
</dbReference>
<protein>
    <submittedName>
        <fullName evidence="2">Uncharacterized protein</fullName>
    </submittedName>
</protein>
<dbReference type="PANTHER" id="PTHR33472">
    <property type="entry name" value="OS01G0106600 PROTEIN"/>
    <property type="match status" value="1"/>
</dbReference>
<feature type="compositionally biased region" description="Polar residues" evidence="1">
    <location>
        <begin position="434"/>
        <end position="444"/>
    </location>
</feature>
<proteinExistence type="predicted"/>
<feature type="compositionally biased region" description="Polar residues" evidence="1">
    <location>
        <begin position="231"/>
        <end position="242"/>
    </location>
</feature>
<dbReference type="EMBL" id="WJXA01000006">
    <property type="protein sequence ID" value="KAF7141494.1"/>
    <property type="molecule type" value="Genomic_DNA"/>
</dbReference>
<dbReference type="OrthoDB" id="1709592at2759"/>
<feature type="compositionally biased region" description="Polar residues" evidence="1">
    <location>
        <begin position="115"/>
        <end position="126"/>
    </location>
</feature>
<comment type="caution">
    <text evidence="2">The sequence shown here is derived from an EMBL/GenBank/DDBJ whole genome shotgun (WGS) entry which is preliminary data.</text>
</comment>
<evidence type="ECO:0000313" key="3">
    <source>
        <dbReference type="Proteomes" id="UP000626092"/>
    </source>
</evidence>
<dbReference type="AlphaFoldDB" id="A0A834LLD3"/>
<feature type="compositionally biased region" description="Pro residues" evidence="1">
    <location>
        <begin position="218"/>
        <end position="227"/>
    </location>
</feature>
<name>A0A834LLD3_RHOSS</name>
<feature type="compositionally biased region" description="Pro residues" evidence="1">
    <location>
        <begin position="38"/>
        <end position="56"/>
    </location>
</feature>
<dbReference type="PANTHER" id="PTHR33472:SF24">
    <property type="entry name" value="VEGETATIVE CELL WALL PROTEIN GP1-LIKE"/>
    <property type="match status" value="1"/>
</dbReference>
<feature type="compositionally biased region" description="Basic and acidic residues" evidence="1">
    <location>
        <begin position="356"/>
        <end position="368"/>
    </location>
</feature>
<feature type="region of interest" description="Disordered" evidence="1">
    <location>
        <begin position="1"/>
        <end position="470"/>
    </location>
</feature>
<feature type="compositionally biased region" description="Polar residues" evidence="1">
    <location>
        <begin position="333"/>
        <end position="352"/>
    </location>
</feature>
<feature type="compositionally biased region" description="Basic and acidic residues" evidence="1">
    <location>
        <begin position="312"/>
        <end position="321"/>
    </location>
</feature>
<organism evidence="2 3">
    <name type="scientific">Rhododendron simsii</name>
    <name type="common">Sims's rhododendron</name>
    <dbReference type="NCBI Taxonomy" id="118357"/>
    <lineage>
        <taxon>Eukaryota</taxon>
        <taxon>Viridiplantae</taxon>
        <taxon>Streptophyta</taxon>
        <taxon>Embryophyta</taxon>
        <taxon>Tracheophyta</taxon>
        <taxon>Spermatophyta</taxon>
        <taxon>Magnoliopsida</taxon>
        <taxon>eudicotyledons</taxon>
        <taxon>Gunneridae</taxon>
        <taxon>Pentapetalae</taxon>
        <taxon>asterids</taxon>
        <taxon>Ericales</taxon>
        <taxon>Ericaceae</taxon>
        <taxon>Ericoideae</taxon>
        <taxon>Rhodoreae</taxon>
        <taxon>Rhododendron</taxon>
    </lineage>
</organism>